<reference evidence="1 2" key="1">
    <citation type="submission" date="2021-06" db="EMBL/GenBank/DDBJ databases">
        <title>Caerostris extrusa draft genome.</title>
        <authorList>
            <person name="Kono N."/>
            <person name="Arakawa K."/>
        </authorList>
    </citation>
    <scope>NUCLEOTIDE SEQUENCE [LARGE SCALE GENOMIC DNA]</scope>
</reference>
<organism evidence="1 2">
    <name type="scientific">Caerostris extrusa</name>
    <name type="common">Bark spider</name>
    <name type="synonym">Caerostris bankana</name>
    <dbReference type="NCBI Taxonomy" id="172846"/>
    <lineage>
        <taxon>Eukaryota</taxon>
        <taxon>Metazoa</taxon>
        <taxon>Ecdysozoa</taxon>
        <taxon>Arthropoda</taxon>
        <taxon>Chelicerata</taxon>
        <taxon>Arachnida</taxon>
        <taxon>Araneae</taxon>
        <taxon>Araneomorphae</taxon>
        <taxon>Entelegynae</taxon>
        <taxon>Araneoidea</taxon>
        <taxon>Araneidae</taxon>
        <taxon>Caerostris</taxon>
    </lineage>
</organism>
<protein>
    <submittedName>
        <fullName evidence="1">Uncharacterized protein</fullName>
    </submittedName>
</protein>
<proteinExistence type="predicted"/>
<dbReference type="Proteomes" id="UP001054945">
    <property type="component" value="Unassembled WGS sequence"/>
</dbReference>
<evidence type="ECO:0000313" key="2">
    <source>
        <dbReference type="Proteomes" id="UP001054945"/>
    </source>
</evidence>
<gene>
    <name evidence="1" type="ORF">CEXT_53411</name>
</gene>
<accession>A0AAV4URJ2</accession>
<name>A0AAV4URJ2_CAEEX</name>
<dbReference type="AlphaFoldDB" id="A0AAV4URJ2"/>
<evidence type="ECO:0000313" key="1">
    <source>
        <dbReference type="EMBL" id="GIY60305.1"/>
    </source>
</evidence>
<dbReference type="EMBL" id="BPLR01013306">
    <property type="protein sequence ID" value="GIY60305.1"/>
    <property type="molecule type" value="Genomic_DNA"/>
</dbReference>
<sequence length="108" mass="12185">MLSTFFFRGPKCRPSGPRPQCMRRNFGQTGVPPAVIGSMIIDGRLQSIKGGCLVDTSRFQGPPRKSIYKMWKYVTEWVNLLIVAVLSTKWHESRNRKGGNPISMGSRE</sequence>
<comment type="caution">
    <text evidence="1">The sequence shown here is derived from an EMBL/GenBank/DDBJ whole genome shotgun (WGS) entry which is preliminary data.</text>
</comment>
<keyword evidence="2" id="KW-1185">Reference proteome</keyword>